<dbReference type="Gene3D" id="2.60.120.310">
    <property type="entry name" value="Copper type II, ascorbate-dependent monooxygenase, N-terminal domain"/>
    <property type="match status" value="1"/>
</dbReference>
<dbReference type="GO" id="GO:0009055">
    <property type="term" value="F:electron transfer activity"/>
    <property type="evidence" value="ECO:0007669"/>
    <property type="project" value="InterPro"/>
</dbReference>
<gene>
    <name evidence="4" type="ORF">HNQ60_001003</name>
</gene>
<evidence type="ECO:0000256" key="2">
    <source>
        <dbReference type="SAM" id="SignalP"/>
    </source>
</evidence>
<dbReference type="InterPro" id="IPR036909">
    <property type="entry name" value="Cyt_c-like_dom_sf"/>
</dbReference>
<dbReference type="SUPFAM" id="SSF52833">
    <property type="entry name" value="Thioredoxin-like"/>
    <property type="match status" value="1"/>
</dbReference>
<dbReference type="Proteomes" id="UP000588068">
    <property type="component" value="Unassembled WGS sequence"/>
</dbReference>
<dbReference type="GO" id="GO:0005507">
    <property type="term" value="F:copper ion binding"/>
    <property type="evidence" value="ECO:0007669"/>
    <property type="project" value="InterPro"/>
</dbReference>
<protein>
    <submittedName>
        <fullName evidence="4">Peroxiredoxin</fullName>
    </submittedName>
</protein>
<feature type="chain" id="PRO_5033067359" evidence="2">
    <location>
        <begin position="26"/>
        <end position="584"/>
    </location>
</feature>
<feature type="signal peptide" evidence="2">
    <location>
        <begin position="1"/>
        <end position="25"/>
    </location>
</feature>
<evidence type="ECO:0000256" key="1">
    <source>
        <dbReference type="ARBA" id="ARBA00023157"/>
    </source>
</evidence>
<evidence type="ECO:0000313" key="4">
    <source>
        <dbReference type="EMBL" id="MBB6092157.1"/>
    </source>
</evidence>
<dbReference type="SUPFAM" id="SSF46626">
    <property type="entry name" value="Cytochrome c"/>
    <property type="match status" value="1"/>
</dbReference>
<dbReference type="InterPro" id="IPR014784">
    <property type="entry name" value="Cu2_ascorb_mOase-like_C"/>
</dbReference>
<dbReference type="InterPro" id="IPR036939">
    <property type="entry name" value="Cu2_ascorb_mOase_N_sf"/>
</dbReference>
<dbReference type="PROSITE" id="PS51352">
    <property type="entry name" value="THIOREDOXIN_2"/>
    <property type="match status" value="1"/>
</dbReference>
<proteinExistence type="predicted"/>
<evidence type="ECO:0000313" key="5">
    <source>
        <dbReference type="Proteomes" id="UP000588068"/>
    </source>
</evidence>
<dbReference type="InterPro" id="IPR000866">
    <property type="entry name" value="AhpC/TSA"/>
</dbReference>
<dbReference type="GO" id="GO:0016209">
    <property type="term" value="F:antioxidant activity"/>
    <property type="evidence" value="ECO:0007669"/>
    <property type="project" value="InterPro"/>
</dbReference>
<keyword evidence="5" id="KW-1185">Reference proteome</keyword>
<dbReference type="Gene3D" id="3.40.30.10">
    <property type="entry name" value="Glutaredoxin"/>
    <property type="match status" value="1"/>
</dbReference>
<dbReference type="GO" id="GO:0016715">
    <property type="term" value="F:oxidoreductase activity, acting on paired donors, with incorporation or reduction of molecular oxygen, reduced ascorbate as one donor, and incorporation of one atom of oxygen"/>
    <property type="evidence" value="ECO:0007669"/>
    <property type="project" value="InterPro"/>
</dbReference>
<evidence type="ECO:0000259" key="3">
    <source>
        <dbReference type="PROSITE" id="PS51352"/>
    </source>
</evidence>
<dbReference type="PANTHER" id="PTHR43640">
    <property type="entry name" value="OS07G0260300 PROTEIN"/>
    <property type="match status" value="1"/>
</dbReference>
<dbReference type="RefSeq" id="WP_184329902.1">
    <property type="nucleotide sequence ID" value="NZ_JACHHZ010000001.1"/>
</dbReference>
<dbReference type="Gene3D" id="2.60.120.230">
    <property type="match status" value="1"/>
</dbReference>
<accession>A0A841HGW1</accession>
<dbReference type="InterPro" id="IPR047262">
    <property type="entry name" value="PRX-like1"/>
</dbReference>
<dbReference type="Pfam" id="PF00578">
    <property type="entry name" value="AhpC-TSA"/>
    <property type="match status" value="1"/>
</dbReference>
<sequence>MNILSRARTFAGLLGAMLCAGQAFALNAGDTADNFRLNDQTGKSHELYYLSDMKAVVLMVQSNDCAASDAAIPKLNKLRDDYQARGVTVLMLNSAQSRESVLKATQASTNVPILIDELRLIGESLNATQAGEALVIDPQGWKVAYRGPVEAEGASYAKDAVDALLAGAPVKTSKAAMKGCAVMLPELGKRNAHAKISYVKTIAPMLEEKCVTCHRAGGIGPWQMTSYEMIRGFAPMIREVVRTQRMPPWHADPHYGVFNHDRSLSEEQAKALVHWIEAGAPRGEGADPLLSQKNDWPEWVGGQPDLIVEIPAFEVPATGTIEYQNPIVKNTTGRDVWVSAVAFNPTERSVVHHILAYATRATGNVSGAAALRDTYLAGYVPGGDIVRFPPQTGVFVPKDMNFRFQVHYTAAGKTATDATKVGLYFMDAPPKYPLRQMVLLDPFLKIPANTKEHRIVAPPRTFDRDVLIYTLTAHSHYRGIASKYVARYPDGREEILLNVPKYDFNWQTAYELKEPKLLPKGTTLIYDTVYDNSSQNKANPDPNIEVRWGEQSWQEMIYGNVRYRFVDEEVGALKTAPSQEAPPF</sequence>
<dbReference type="InterPro" id="IPR008977">
    <property type="entry name" value="PHM/PNGase_F_dom_sf"/>
</dbReference>
<feature type="domain" description="Thioredoxin" evidence="3">
    <location>
        <begin position="26"/>
        <end position="166"/>
    </location>
</feature>
<keyword evidence="1" id="KW-1015">Disulfide bond</keyword>
<keyword evidence="2" id="KW-0732">Signal</keyword>
<dbReference type="PANTHER" id="PTHR43640:SF1">
    <property type="entry name" value="THIOREDOXIN-DEPENDENT PEROXIREDOXIN"/>
    <property type="match status" value="1"/>
</dbReference>
<dbReference type="AlphaFoldDB" id="A0A841HGW1"/>
<name>A0A841HGW1_9GAMM</name>
<comment type="caution">
    <text evidence="4">The sequence shown here is derived from an EMBL/GenBank/DDBJ whole genome shotgun (WGS) entry which is preliminary data.</text>
</comment>
<dbReference type="InterPro" id="IPR013766">
    <property type="entry name" value="Thioredoxin_domain"/>
</dbReference>
<dbReference type="GO" id="GO:0020037">
    <property type="term" value="F:heme binding"/>
    <property type="evidence" value="ECO:0007669"/>
    <property type="project" value="InterPro"/>
</dbReference>
<dbReference type="SUPFAM" id="SSF49742">
    <property type="entry name" value="PHM/PNGase F"/>
    <property type="match status" value="2"/>
</dbReference>
<dbReference type="InterPro" id="IPR036249">
    <property type="entry name" value="Thioredoxin-like_sf"/>
</dbReference>
<dbReference type="EMBL" id="JACHHZ010000001">
    <property type="protein sequence ID" value="MBB6092157.1"/>
    <property type="molecule type" value="Genomic_DNA"/>
</dbReference>
<organism evidence="4 5">
    <name type="scientific">Povalibacter uvarum</name>
    <dbReference type="NCBI Taxonomy" id="732238"/>
    <lineage>
        <taxon>Bacteria</taxon>
        <taxon>Pseudomonadati</taxon>
        <taxon>Pseudomonadota</taxon>
        <taxon>Gammaproteobacteria</taxon>
        <taxon>Steroidobacterales</taxon>
        <taxon>Steroidobacteraceae</taxon>
        <taxon>Povalibacter</taxon>
    </lineage>
</organism>
<reference evidence="4 5" key="1">
    <citation type="submission" date="2020-08" db="EMBL/GenBank/DDBJ databases">
        <title>Genomic Encyclopedia of Type Strains, Phase IV (KMG-IV): sequencing the most valuable type-strain genomes for metagenomic binning, comparative biology and taxonomic classification.</title>
        <authorList>
            <person name="Goeker M."/>
        </authorList>
    </citation>
    <scope>NUCLEOTIDE SEQUENCE [LARGE SCALE GENOMIC DNA]</scope>
    <source>
        <strain evidence="4 5">DSM 26723</strain>
    </source>
</reference>